<accession>A0A3M7QUX7</accession>
<protein>
    <submittedName>
        <fullName evidence="1">Ac transposable element-derived 3</fullName>
    </submittedName>
</protein>
<reference evidence="1 2" key="1">
    <citation type="journal article" date="2018" name="Sci. Rep.">
        <title>Genomic signatures of local adaptation to the degree of environmental predictability in rotifers.</title>
        <authorList>
            <person name="Franch-Gras L."/>
            <person name="Hahn C."/>
            <person name="Garcia-Roger E.M."/>
            <person name="Carmona M.J."/>
            <person name="Serra M."/>
            <person name="Gomez A."/>
        </authorList>
    </citation>
    <scope>NUCLEOTIDE SEQUENCE [LARGE SCALE GENOMIC DNA]</scope>
    <source>
        <strain evidence="1">HYR1</strain>
    </source>
</reference>
<keyword evidence="2" id="KW-1185">Reference proteome</keyword>
<evidence type="ECO:0000313" key="1">
    <source>
        <dbReference type="EMBL" id="RNA14924.1"/>
    </source>
</evidence>
<proteinExistence type="predicted"/>
<evidence type="ECO:0000313" key="2">
    <source>
        <dbReference type="Proteomes" id="UP000276133"/>
    </source>
</evidence>
<dbReference type="AlphaFoldDB" id="A0A3M7QUX7"/>
<name>A0A3M7QUX7_BRAPC</name>
<gene>
    <name evidence="1" type="ORF">BpHYR1_048482</name>
</gene>
<sequence length="162" mass="19436">MRKLFKEYNSSDMTIIVRTNIILNPKNIMADFEKESTQAFMYHFPDAEVKGCWFHFRQAINRNIIRYRLKQHYNQVEFKKFINSLGALALLPLDKVQEGFENEPKTWTTNQTFELIITSKGIAIVDYSRFKQCQQIRKRPRKEEEKQFTLELIKIQHKDSQN</sequence>
<organism evidence="1 2">
    <name type="scientific">Brachionus plicatilis</name>
    <name type="common">Marine rotifer</name>
    <name type="synonym">Brachionus muelleri</name>
    <dbReference type="NCBI Taxonomy" id="10195"/>
    <lineage>
        <taxon>Eukaryota</taxon>
        <taxon>Metazoa</taxon>
        <taxon>Spiralia</taxon>
        <taxon>Gnathifera</taxon>
        <taxon>Rotifera</taxon>
        <taxon>Eurotatoria</taxon>
        <taxon>Monogononta</taxon>
        <taxon>Pseudotrocha</taxon>
        <taxon>Ploima</taxon>
        <taxon>Brachionidae</taxon>
        <taxon>Brachionus</taxon>
    </lineage>
</organism>
<dbReference type="EMBL" id="REGN01005087">
    <property type="protein sequence ID" value="RNA14924.1"/>
    <property type="molecule type" value="Genomic_DNA"/>
</dbReference>
<comment type="caution">
    <text evidence="1">The sequence shown here is derived from an EMBL/GenBank/DDBJ whole genome shotgun (WGS) entry which is preliminary data.</text>
</comment>
<dbReference type="Proteomes" id="UP000276133">
    <property type="component" value="Unassembled WGS sequence"/>
</dbReference>
<dbReference type="OrthoDB" id="93990at2759"/>